<evidence type="ECO:0000256" key="9">
    <source>
        <dbReference type="ARBA" id="ARBA00023180"/>
    </source>
</evidence>
<comment type="subcellular location">
    <subcellularLocation>
        <location evidence="1">Cell membrane</location>
        <topology evidence="1">Multi-pass membrane protein</topology>
    </subcellularLocation>
</comment>
<keyword evidence="2" id="KW-1003">Cell membrane</keyword>
<dbReference type="GeneID" id="100512849"/>
<keyword evidence="6 13" id="KW-0472">Membrane</keyword>
<evidence type="ECO:0000313" key="16">
    <source>
        <dbReference type="Proteomes" id="UP000694724"/>
    </source>
</evidence>
<feature type="domain" description="G-protein coupled receptors family 1 profile" evidence="14">
    <location>
        <begin position="230"/>
        <end position="488"/>
    </location>
</feature>
<dbReference type="Ensembl" id="ENSSSCT00025010559.1">
    <property type="protein sequence ID" value="ENSSSCP00025004228.1"/>
    <property type="gene ID" value="ENSSSCG00025007932.1"/>
</dbReference>
<evidence type="ECO:0000256" key="12">
    <source>
        <dbReference type="SAM" id="MobiDB-lite"/>
    </source>
</evidence>
<feature type="transmembrane region" description="Helical" evidence="13">
    <location>
        <begin position="291"/>
        <end position="309"/>
    </location>
</feature>
<reference evidence="15" key="1">
    <citation type="submission" date="2025-05" db="UniProtKB">
        <authorList>
            <consortium name="Ensembl"/>
        </authorList>
    </citation>
    <scope>IDENTIFICATION</scope>
</reference>
<dbReference type="GO" id="GO:0005886">
    <property type="term" value="C:plasma membrane"/>
    <property type="evidence" value="ECO:0007669"/>
    <property type="project" value="UniProtKB-SubCell"/>
</dbReference>
<dbReference type="CTD" id="5031"/>
<dbReference type="InterPro" id="IPR000276">
    <property type="entry name" value="GPCR_Rhodpsn"/>
</dbReference>
<feature type="region of interest" description="Disordered" evidence="12">
    <location>
        <begin position="14"/>
        <end position="63"/>
    </location>
</feature>
<dbReference type="Pfam" id="PF00001">
    <property type="entry name" value="7tm_1"/>
    <property type="match status" value="1"/>
</dbReference>
<evidence type="ECO:0000256" key="10">
    <source>
        <dbReference type="ARBA" id="ARBA00023224"/>
    </source>
</evidence>
<evidence type="ECO:0000256" key="11">
    <source>
        <dbReference type="ARBA" id="ARBA00074752"/>
    </source>
</evidence>
<evidence type="ECO:0000256" key="8">
    <source>
        <dbReference type="ARBA" id="ARBA00023170"/>
    </source>
</evidence>
<evidence type="ECO:0000256" key="1">
    <source>
        <dbReference type="ARBA" id="ARBA00004651"/>
    </source>
</evidence>
<feature type="transmembrane region" description="Helical" evidence="13">
    <location>
        <begin position="377"/>
        <end position="403"/>
    </location>
</feature>
<feature type="region of interest" description="Disordered" evidence="12">
    <location>
        <begin position="130"/>
        <end position="151"/>
    </location>
</feature>
<evidence type="ECO:0000256" key="6">
    <source>
        <dbReference type="ARBA" id="ARBA00023136"/>
    </source>
</evidence>
<dbReference type="InterPro" id="IPR001973">
    <property type="entry name" value="P2Y6_rcpt"/>
</dbReference>
<proteinExistence type="predicted"/>
<evidence type="ECO:0000256" key="7">
    <source>
        <dbReference type="ARBA" id="ARBA00023157"/>
    </source>
</evidence>
<dbReference type="FunFam" id="1.20.1070.10:FF:000209">
    <property type="entry name" value="p2Y purinoceptor 6"/>
    <property type="match status" value="1"/>
</dbReference>
<dbReference type="InterPro" id="IPR017452">
    <property type="entry name" value="GPCR_Rhodpsn_7TM"/>
</dbReference>
<dbReference type="PRINTS" id="PR01068">
    <property type="entry name" value="P2Y6PRNOCPTR"/>
</dbReference>
<dbReference type="PROSITE" id="PS50262">
    <property type="entry name" value="G_PROTEIN_RECEP_F1_2"/>
    <property type="match status" value="1"/>
</dbReference>
<feature type="transmembrane region" description="Helical" evidence="13">
    <location>
        <begin position="251"/>
        <end position="271"/>
    </location>
</feature>
<dbReference type="PANTHER" id="PTHR24231:SF16">
    <property type="entry name" value="P2Y PURINOCEPTOR 6"/>
    <property type="match status" value="1"/>
</dbReference>
<gene>
    <name evidence="15" type="primary">P2RY6</name>
</gene>
<dbReference type="GO" id="GO:1901701">
    <property type="term" value="P:cellular response to oxygen-containing compound"/>
    <property type="evidence" value="ECO:0007669"/>
    <property type="project" value="UniProtKB-ARBA"/>
</dbReference>
<evidence type="ECO:0000313" key="15">
    <source>
        <dbReference type="Ensembl" id="ENSSSCP00055045143.1"/>
    </source>
</evidence>
<evidence type="ECO:0000259" key="14">
    <source>
        <dbReference type="PROSITE" id="PS50262"/>
    </source>
</evidence>
<evidence type="ECO:0000256" key="5">
    <source>
        <dbReference type="ARBA" id="ARBA00023040"/>
    </source>
</evidence>
<feature type="transmembrane region" description="Helical" evidence="13">
    <location>
        <begin position="330"/>
        <end position="357"/>
    </location>
</feature>
<dbReference type="Proteomes" id="UP000694724">
    <property type="component" value="Unplaced"/>
</dbReference>
<dbReference type="GO" id="GO:0045028">
    <property type="term" value="F:G protein-coupled purinergic nucleotide receptor activity"/>
    <property type="evidence" value="ECO:0007669"/>
    <property type="project" value="InterPro"/>
</dbReference>
<name>A0A8D1RZJ3_PIG</name>
<dbReference type="PRINTS" id="PR00237">
    <property type="entry name" value="GPCRRHODOPSN"/>
</dbReference>
<evidence type="ECO:0000256" key="4">
    <source>
        <dbReference type="ARBA" id="ARBA00022989"/>
    </source>
</evidence>
<accession>A0A8D1RZJ3</accession>
<dbReference type="SUPFAM" id="SSF81321">
    <property type="entry name" value="Family A G protein-coupled receptor-like"/>
    <property type="match status" value="1"/>
</dbReference>
<dbReference type="Gene3D" id="1.20.1070.10">
    <property type="entry name" value="Rhodopsin 7-helix transmembrane proteins"/>
    <property type="match status" value="1"/>
</dbReference>
<evidence type="ECO:0000256" key="3">
    <source>
        <dbReference type="ARBA" id="ARBA00022692"/>
    </source>
</evidence>
<dbReference type="PANTHER" id="PTHR24231">
    <property type="entry name" value="PURINOCEPTOR-RELATED G-PROTEIN COUPLED RECEPTOR"/>
    <property type="match status" value="1"/>
</dbReference>
<feature type="transmembrane region" description="Helical" evidence="13">
    <location>
        <begin position="424"/>
        <end position="444"/>
    </location>
</feature>
<dbReference type="SMR" id="A0A8D1RZJ3"/>
<dbReference type="RefSeq" id="XP_005667143.2">
    <property type="nucleotide sequence ID" value="XM_005667086.3"/>
</dbReference>
<feature type="transmembrane region" description="Helical" evidence="13">
    <location>
        <begin position="219"/>
        <end position="239"/>
    </location>
</feature>
<keyword evidence="4 13" id="KW-1133">Transmembrane helix</keyword>
<organism evidence="15 16">
    <name type="scientific">Sus scrofa</name>
    <name type="common">Pig</name>
    <dbReference type="NCBI Taxonomy" id="9823"/>
    <lineage>
        <taxon>Eukaryota</taxon>
        <taxon>Metazoa</taxon>
        <taxon>Chordata</taxon>
        <taxon>Craniata</taxon>
        <taxon>Vertebrata</taxon>
        <taxon>Euteleostomi</taxon>
        <taxon>Mammalia</taxon>
        <taxon>Eutheria</taxon>
        <taxon>Laurasiatheria</taxon>
        <taxon>Artiodactyla</taxon>
        <taxon>Suina</taxon>
        <taxon>Suidae</taxon>
        <taxon>Sus</taxon>
    </lineage>
</organism>
<keyword evidence="10" id="KW-0807">Transducer</keyword>
<protein>
    <recommendedName>
        <fullName evidence="11">P2Y purinoceptor 6</fullName>
    </recommendedName>
</protein>
<dbReference type="Ensembl" id="ENSSSCT00055056492.1">
    <property type="protein sequence ID" value="ENSSSCP00055045143.1"/>
    <property type="gene ID" value="ENSSSCG00055028495.1"/>
</dbReference>
<dbReference type="PRINTS" id="PR01157">
    <property type="entry name" value="P2YPURNOCPTR"/>
</dbReference>
<keyword evidence="3 13" id="KW-0812">Transmembrane</keyword>
<evidence type="ECO:0000256" key="13">
    <source>
        <dbReference type="SAM" id="Phobius"/>
    </source>
</evidence>
<keyword evidence="9" id="KW-0325">Glycoprotein</keyword>
<keyword evidence="5" id="KW-0297">G-protein coupled receptor</keyword>
<keyword evidence="7" id="KW-1015">Disulfide bond</keyword>
<evidence type="ECO:0000256" key="2">
    <source>
        <dbReference type="ARBA" id="ARBA00022475"/>
    </source>
</evidence>
<keyword evidence="8" id="KW-0675">Receptor</keyword>
<dbReference type="OrthoDB" id="9881476at2759"/>
<sequence>MALGLQLLRCNHPATHLPDEKTGRGLGTKQAAGSAALASDPQPRGRRHLPPCPHPPLSSAGVGRVPGRRPFLRLRAPQIQFPSGSGVGGGGEGWPPQGLFQAEAALPGNKGRCSLRGAPVLVRAEAREPRVRPPPLTHPTRGHQGASGTGRLPIRRLLPKEGPWLWKAESRLKSPSGCRRPGGTAMAMAWDNGTGRALSFPPTTCVYQENFKRLLLPPVYSVVLAAGLPLNACVIAQICTSRRALTRTAVYTLNLALADLLYTCSLPLLIYNYARGDYWPFGDLACRLVRFLFYANLHGSILFLTCISFQRYLGICHPLAPWHKRGGRRAAWLVCGAVWLAVTTQCLPTAHFAATGIQRNRTVCYDLSPPSLATHYMPYGMALTVIGFLLPFGALLACYCRLARRLCRRDGPAGPVAQERRDKAARMAVVVAAAFAISFLPFHITKTAYLAVRSTPGVPCPVLEAFAAAYKGTRPFASANSVLDPILFYFTQKKFRRRPQELLQKLTAKWQRQGR</sequence>
<dbReference type="AlphaFoldDB" id="A0A8D1RZJ3"/>
<dbReference type="Proteomes" id="UP000694727">
    <property type="component" value="Unplaced"/>
</dbReference>